<accession>A0A381YFK0</accession>
<dbReference type="GO" id="GO:0030001">
    <property type="term" value="P:metal ion transport"/>
    <property type="evidence" value="ECO:0007669"/>
    <property type="project" value="InterPro"/>
</dbReference>
<dbReference type="GO" id="GO:0007155">
    <property type="term" value="P:cell adhesion"/>
    <property type="evidence" value="ECO:0007669"/>
    <property type="project" value="InterPro"/>
</dbReference>
<organism evidence="5">
    <name type="scientific">marine metagenome</name>
    <dbReference type="NCBI Taxonomy" id="408172"/>
    <lineage>
        <taxon>unclassified sequences</taxon>
        <taxon>metagenomes</taxon>
        <taxon>ecological metagenomes</taxon>
    </lineage>
</organism>
<keyword evidence="2" id="KW-0813">Transport</keyword>
<dbReference type="InterPro" id="IPR050492">
    <property type="entry name" value="Bact_metal-bind_prot9"/>
</dbReference>
<dbReference type="SUPFAM" id="SSF53807">
    <property type="entry name" value="Helical backbone' metal receptor"/>
    <property type="match status" value="1"/>
</dbReference>
<sequence length="295" mass="33144">MESDNSKVAVVPDIRQGSKLRILSSTPIIADWINQVGGNRLTAKSIIPYSVDPHGYNLGAKDFAEITESNHVFTVGLNYEGQWLAKFLDNHPDIERVALGNVVSPLQHEEIHPNNHEHGGYDPHFWFDPNRVITAITKIVEELSKIDPEGSDFYQSRASRYVGELENLDKYIFTEFARIPAGKRKIMTEHESLRYLADRYKIEILEAVIPNINSEVGPTPKDLVTAIESIKQHDIQVIFLESSTDNSSAKTVADETGIKTVYGLSVETLKVDQTYIDFMKSNLGTIVSNIIETPY</sequence>
<gene>
    <name evidence="5" type="ORF">METZ01_LOCUS128693</name>
</gene>
<dbReference type="AlphaFoldDB" id="A0A381YFK0"/>
<dbReference type="InterPro" id="IPR006129">
    <property type="entry name" value="AdhesinB"/>
</dbReference>
<dbReference type="InterPro" id="IPR006128">
    <property type="entry name" value="Lipoprotein_PsaA-like"/>
</dbReference>
<evidence type="ECO:0000256" key="4">
    <source>
        <dbReference type="ARBA" id="ARBA00022729"/>
    </source>
</evidence>
<name>A0A381YFK0_9ZZZZ</name>
<keyword evidence="4" id="KW-0732">Signal</keyword>
<dbReference type="PANTHER" id="PTHR42953">
    <property type="entry name" value="HIGH-AFFINITY ZINC UPTAKE SYSTEM PROTEIN ZNUA-RELATED"/>
    <property type="match status" value="1"/>
</dbReference>
<evidence type="ECO:0000313" key="5">
    <source>
        <dbReference type="EMBL" id="SVA75839.1"/>
    </source>
</evidence>
<evidence type="ECO:0000256" key="1">
    <source>
        <dbReference type="ARBA" id="ARBA00004196"/>
    </source>
</evidence>
<dbReference type="GO" id="GO:0046872">
    <property type="term" value="F:metal ion binding"/>
    <property type="evidence" value="ECO:0007669"/>
    <property type="project" value="UniProtKB-KW"/>
</dbReference>
<dbReference type="PANTHER" id="PTHR42953:SF1">
    <property type="entry name" value="METAL-BINDING PROTEIN HI_0362-RELATED"/>
    <property type="match status" value="1"/>
</dbReference>
<dbReference type="PRINTS" id="PR00690">
    <property type="entry name" value="ADHESNFAMILY"/>
</dbReference>
<evidence type="ECO:0000256" key="2">
    <source>
        <dbReference type="ARBA" id="ARBA00022448"/>
    </source>
</evidence>
<reference evidence="5" key="1">
    <citation type="submission" date="2018-05" db="EMBL/GenBank/DDBJ databases">
        <authorList>
            <person name="Lanie J.A."/>
            <person name="Ng W.-L."/>
            <person name="Kazmierczak K.M."/>
            <person name="Andrzejewski T.M."/>
            <person name="Davidsen T.M."/>
            <person name="Wayne K.J."/>
            <person name="Tettelin H."/>
            <person name="Glass J.I."/>
            <person name="Rusch D."/>
            <person name="Podicherti R."/>
            <person name="Tsui H.-C.T."/>
            <person name="Winkler M.E."/>
        </authorList>
    </citation>
    <scope>NUCLEOTIDE SEQUENCE</scope>
</reference>
<dbReference type="Pfam" id="PF01297">
    <property type="entry name" value="ZnuA"/>
    <property type="match status" value="1"/>
</dbReference>
<dbReference type="Gene3D" id="3.40.50.1980">
    <property type="entry name" value="Nitrogenase molybdenum iron protein domain"/>
    <property type="match status" value="2"/>
</dbReference>
<evidence type="ECO:0000256" key="3">
    <source>
        <dbReference type="ARBA" id="ARBA00022723"/>
    </source>
</evidence>
<dbReference type="GO" id="GO:0030313">
    <property type="term" value="C:cell envelope"/>
    <property type="evidence" value="ECO:0007669"/>
    <property type="project" value="UniProtKB-SubCell"/>
</dbReference>
<protein>
    <submittedName>
        <fullName evidence="5">Uncharacterized protein</fullName>
    </submittedName>
</protein>
<comment type="subcellular location">
    <subcellularLocation>
        <location evidence="1">Cell envelope</location>
    </subcellularLocation>
</comment>
<dbReference type="EMBL" id="UINC01018125">
    <property type="protein sequence ID" value="SVA75839.1"/>
    <property type="molecule type" value="Genomic_DNA"/>
</dbReference>
<proteinExistence type="predicted"/>
<keyword evidence="3" id="KW-0479">Metal-binding</keyword>
<dbReference type="InterPro" id="IPR006127">
    <property type="entry name" value="ZnuA-like"/>
</dbReference>
<dbReference type="PRINTS" id="PR00691">
    <property type="entry name" value="ADHESINB"/>
</dbReference>